<dbReference type="EMBL" id="LSZW01000047">
    <property type="protein sequence ID" value="KXK66326.1"/>
    <property type="molecule type" value="Genomic_DNA"/>
</dbReference>
<organism evidence="2 3">
    <name type="scientific">Christensenella minuta</name>
    <dbReference type="NCBI Taxonomy" id="626937"/>
    <lineage>
        <taxon>Bacteria</taxon>
        <taxon>Bacillati</taxon>
        <taxon>Bacillota</taxon>
        <taxon>Clostridia</taxon>
        <taxon>Christensenellales</taxon>
        <taxon>Christensenellaceae</taxon>
        <taxon>Christensenella</taxon>
    </lineage>
</organism>
<dbReference type="AlphaFoldDB" id="A0A136Q6Y1"/>
<dbReference type="SMART" id="SM00849">
    <property type="entry name" value="Lactamase_B"/>
    <property type="match status" value="1"/>
</dbReference>
<dbReference type="SUPFAM" id="SSF56281">
    <property type="entry name" value="Metallo-hydrolase/oxidoreductase"/>
    <property type="match status" value="1"/>
</dbReference>
<dbReference type="InterPro" id="IPR052159">
    <property type="entry name" value="Competence_DNA_uptake"/>
</dbReference>
<feature type="domain" description="Metallo-beta-lactamase" evidence="1">
    <location>
        <begin position="75"/>
        <end position="270"/>
    </location>
</feature>
<gene>
    <name evidence="2" type="ORF">HMPREF3293_01063</name>
</gene>
<dbReference type="CDD" id="cd07731">
    <property type="entry name" value="ComA-like_MBL-fold"/>
    <property type="match status" value="1"/>
</dbReference>
<accession>A0A136Q6Y1</accession>
<evidence type="ECO:0000259" key="1">
    <source>
        <dbReference type="SMART" id="SM00849"/>
    </source>
</evidence>
<dbReference type="RefSeq" id="WP_066739742.1">
    <property type="nucleotide sequence ID" value="NZ_CABMOF010000003.1"/>
</dbReference>
<sequence length="316" mass="32950">MAGRRKKKTAAGAIITILCIAGLLLMLALGTDGAFLDSFGDFLGSAALSPSAANVAKLVPGDNDDLLLYVIDTGNSDSMVLLTPDGHSLLIDAGESDDAGRILDTLSALGIESLDAVVATHPHADHIGSMAAVLNQIPVGTIYMTDFVTTTKTYEKMLGAIEENNVPAVNVTDGYAFDLGGVRFTVLNPQAREYGDANNSSIVLLAGYGGTKFLFEGDAEEEAIADMLANDSGLMDVDVLKVGHHGSHNATTQEFLNATTPSLAIINCGEGNDYGHPHKETLDMLGAMDVTVLRTDQDGDIAVFSDGTAVRYAAAA</sequence>
<dbReference type="InterPro" id="IPR035681">
    <property type="entry name" value="ComA-like_MBL"/>
</dbReference>
<dbReference type="KEGG" id="cmiu:B1H56_02215"/>
<dbReference type="Gene3D" id="3.60.15.10">
    <property type="entry name" value="Ribonuclease Z/Hydroxyacylglutathione hydrolase-like"/>
    <property type="match status" value="1"/>
</dbReference>
<proteinExistence type="predicted"/>
<dbReference type="InterPro" id="IPR036866">
    <property type="entry name" value="RibonucZ/Hydroxyglut_hydro"/>
</dbReference>
<reference evidence="2 3" key="1">
    <citation type="submission" date="2016-02" db="EMBL/GenBank/DDBJ databases">
        <authorList>
            <person name="Wen L."/>
            <person name="He K."/>
            <person name="Yang H."/>
        </authorList>
    </citation>
    <scope>NUCLEOTIDE SEQUENCE [LARGE SCALE GENOMIC DNA]</scope>
    <source>
        <strain evidence="2 3">DSM 22607</strain>
    </source>
</reference>
<comment type="caution">
    <text evidence="2">The sequence shown here is derived from an EMBL/GenBank/DDBJ whole genome shotgun (WGS) entry which is preliminary data.</text>
</comment>
<dbReference type="Proteomes" id="UP000070366">
    <property type="component" value="Unassembled WGS sequence"/>
</dbReference>
<dbReference type="OrthoDB" id="9761531at2"/>
<dbReference type="Pfam" id="PF00753">
    <property type="entry name" value="Lactamase_B"/>
    <property type="match status" value="1"/>
</dbReference>
<name>A0A136Q6Y1_9FIRM</name>
<dbReference type="PANTHER" id="PTHR30619:SF1">
    <property type="entry name" value="RECOMBINATION PROTEIN 2"/>
    <property type="match status" value="1"/>
</dbReference>
<dbReference type="PATRIC" id="fig|626937.4.peg.1051"/>
<dbReference type="STRING" id="626937.HMPREF3293_01063"/>
<dbReference type="PANTHER" id="PTHR30619">
    <property type="entry name" value="DNA INTERNALIZATION/COMPETENCE PROTEIN COMEC/REC2"/>
    <property type="match status" value="1"/>
</dbReference>
<evidence type="ECO:0000313" key="3">
    <source>
        <dbReference type="Proteomes" id="UP000070366"/>
    </source>
</evidence>
<keyword evidence="3" id="KW-1185">Reference proteome</keyword>
<protein>
    <submittedName>
        <fullName evidence="2">Metallo-beta-lactamase domain protein</fullName>
    </submittedName>
</protein>
<evidence type="ECO:0000313" key="2">
    <source>
        <dbReference type="EMBL" id="KXK66326.1"/>
    </source>
</evidence>
<dbReference type="InterPro" id="IPR001279">
    <property type="entry name" value="Metallo-B-lactamas"/>
</dbReference>